<dbReference type="OrthoDB" id="3078693at2"/>
<organism evidence="1 2">
    <name type="scientific">Blastopirellula marina</name>
    <dbReference type="NCBI Taxonomy" id="124"/>
    <lineage>
        <taxon>Bacteria</taxon>
        <taxon>Pseudomonadati</taxon>
        <taxon>Planctomycetota</taxon>
        <taxon>Planctomycetia</taxon>
        <taxon>Pirellulales</taxon>
        <taxon>Pirellulaceae</taxon>
        <taxon>Blastopirellula</taxon>
    </lineage>
</organism>
<sequence>MAKEAWIDQEKIRESLSEFFDDNRGDLETFGRTVNQTFEAFVFAAVTAWYRERDWKIEFRHPRQNSSKLDKKKSLGVRLKFSTKGRPGNYSYVVCTKGEEEVHIRHQLRVATRYHTSKLQYPANVCLDVAVIKPVDLCSYSSEDFVENRHLVTFGEAKHMSAFAELVANFVGLVHEMQPGRLRRKKKVVSRAMPPFLYVSGFLFRTAQGINESLDARGYDIQIYSRTEALAKSVNLPGRMPANRKRKSENRIKANQIDLETLPF</sequence>
<dbReference type="RefSeq" id="WP_105350680.1">
    <property type="nucleotide sequence ID" value="NZ_PUIA01000016.1"/>
</dbReference>
<evidence type="ECO:0000313" key="2">
    <source>
        <dbReference type="Proteomes" id="UP000240009"/>
    </source>
</evidence>
<comment type="caution">
    <text evidence="1">The sequence shown here is derived from an EMBL/GenBank/DDBJ whole genome shotgun (WGS) entry which is preliminary data.</text>
</comment>
<dbReference type="AlphaFoldDB" id="A0A2S8G4W6"/>
<protein>
    <submittedName>
        <fullName evidence="1">Uncharacterized protein</fullName>
    </submittedName>
</protein>
<dbReference type="Proteomes" id="UP000240009">
    <property type="component" value="Unassembled WGS sequence"/>
</dbReference>
<name>A0A2S8G4W6_9BACT</name>
<gene>
    <name evidence="1" type="ORF">C5Y96_05510</name>
</gene>
<dbReference type="EMBL" id="PUIA01000016">
    <property type="protein sequence ID" value="PQO39311.1"/>
    <property type="molecule type" value="Genomic_DNA"/>
</dbReference>
<proteinExistence type="predicted"/>
<evidence type="ECO:0000313" key="1">
    <source>
        <dbReference type="EMBL" id="PQO39311.1"/>
    </source>
</evidence>
<accession>A0A2S8G4W6</accession>
<reference evidence="1 2" key="1">
    <citation type="submission" date="2018-02" db="EMBL/GenBank/DDBJ databases">
        <title>Comparative genomes isolates from brazilian mangrove.</title>
        <authorList>
            <person name="Araujo J.E."/>
            <person name="Taketani R.G."/>
            <person name="Silva M.C.P."/>
            <person name="Loureco M.V."/>
            <person name="Andreote F.D."/>
        </authorList>
    </citation>
    <scope>NUCLEOTIDE SEQUENCE [LARGE SCALE GENOMIC DNA]</scope>
    <source>
        <strain evidence="1 2">HEX-2 MGV</strain>
    </source>
</reference>